<evidence type="ECO:0000256" key="6">
    <source>
        <dbReference type="SAM" id="Phobius"/>
    </source>
</evidence>
<protein>
    <recommendedName>
        <fullName evidence="7">G-protein coupled receptors family 1 profile domain-containing protein</fullName>
    </recommendedName>
</protein>
<evidence type="ECO:0000259" key="7">
    <source>
        <dbReference type="PROSITE" id="PS50262"/>
    </source>
</evidence>
<sequence>MAENFIAIFLINTSAPNSEASTNASTAARAAHNGGSVGSGGAGVDVGAAGLVPYTSYSNIVLMTGSLNAVLCTLGIVANIVSLRTFLAMNGILQEGVTLTLFALTLSDLGLCVASLCWTVAATCYTVEHRLGVLHGRGFYLFSVDPRALGIYFVNVMSVFGVTTTLITTYLAVARCLCVLMPLRFRRAFSPARTVVVTSLFLLVVLATRLPLFALMDIRPRFDPRTNVTRWTRWYHPDRELVKDVLRSAVDIPLPVVAEVTLTFCVIVMVRALRASRKFRDVSCADVKISSSEQRRFKYKYTSDRNSAPTPASKPDDKGRETTNPAGNTAHGCKLSAKEFRVVKQLVIISCTYMVCNLPKLVRILADSVEPEFKLSGRYRNLYDIASHVQFMADTANSGVNLFIYLAFNARFREKCCLVHLFKLDAKLM</sequence>
<dbReference type="EMBL" id="RQTK01000117">
    <property type="protein sequence ID" value="RUS87220.1"/>
    <property type="molecule type" value="Genomic_DNA"/>
</dbReference>
<keyword evidence="9" id="KW-1185">Reference proteome</keyword>
<dbReference type="OrthoDB" id="6062462at2759"/>
<dbReference type="InterPro" id="IPR017452">
    <property type="entry name" value="GPCR_Rhodpsn_7TM"/>
</dbReference>
<dbReference type="Gene3D" id="1.20.1070.10">
    <property type="entry name" value="Rhodopsin 7-helix transmembrane proteins"/>
    <property type="match status" value="1"/>
</dbReference>
<dbReference type="InterPro" id="IPR052954">
    <property type="entry name" value="GPCR-Ligand_Int"/>
</dbReference>
<dbReference type="GO" id="GO:0004930">
    <property type="term" value="F:G protein-coupled receptor activity"/>
    <property type="evidence" value="ECO:0007669"/>
    <property type="project" value="InterPro"/>
</dbReference>
<feature type="domain" description="G-protein coupled receptors family 1 profile" evidence="7">
    <location>
        <begin position="78"/>
        <end position="405"/>
    </location>
</feature>
<dbReference type="PANTHER" id="PTHR46641">
    <property type="entry name" value="FMRFAMIDE RECEPTOR-RELATED"/>
    <property type="match status" value="1"/>
</dbReference>
<reference evidence="8 9" key="1">
    <citation type="submission" date="2019-01" db="EMBL/GenBank/DDBJ databases">
        <title>A draft genome assembly of the solar-powered sea slug Elysia chlorotica.</title>
        <authorList>
            <person name="Cai H."/>
            <person name="Li Q."/>
            <person name="Fang X."/>
            <person name="Li J."/>
            <person name="Curtis N.E."/>
            <person name="Altenburger A."/>
            <person name="Shibata T."/>
            <person name="Feng M."/>
            <person name="Maeda T."/>
            <person name="Schwartz J.A."/>
            <person name="Shigenobu S."/>
            <person name="Lundholm N."/>
            <person name="Nishiyama T."/>
            <person name="Yang H."/>
            <person name="Hasebe M."/>
            <person name="Li S."/>
            <person name="Pierce S.K."/>
            <person name="Wang J."/>
        </authorList>
    </citation>
    <scope>NUCLEOTIDE SEQUENCE [LARGE SCALE GENOMIC DNA]</scope>
    <source>
        <strain evidence="8">EC2010</strain>
        <tissue evidence="8">Whole organism of an adult</tissue>
    </source>
</reference>
<comment type="subcellular location">
    <subcellularLocation>
        <location evidence="1">Membrane</location>
    </subcellularLocation>
</comment>
<dbReference type="PROSITE" id="PS50262">
    <property type="entry name" value="G_PROTEIN_RECEP_F1_2"/>
    <property type="match status" value="1"/>
</dbReference>
<dbReference type="PRINTS" id="PR00237">
    <property type="entry name" value="GPCRRHODOPSN"/>
</dbReference>
<organism evidence="8 9">
    <name type="scientific">Elysia chlorotica</name>
    <name type="common">Eastern emerald elysia</name>
    <name type="synonym">Sea slug</name>
    <dbReference type="NCBI Taxonomy" id="188477"/>
    <lineage>
        <taxon>Eukaryota</taxon>
        <taxon>Metazoa</taxon>
        <taxon>Spiralia</taxon>
        <taxon>Lophotrochozoa</taxon>
        <taxon>Mollusca</taxon>
        <taxon>Gastropoda</taxon>
        <taxon>Heterobranchia</taxon>
        <taxon>Euthyneura</taxon>
        <taxon>Panpulmonata</taxon>
        <taxon>Sacoglossa</taxon>
        <taxon>Placobranchoidea</taxon>
        <taxon>Plakobranchidae</taxon>
        <taxon>Elysia</taxon>
    </lineage>
</organism>
<dbReference type="InterPro" id="IPR000276">
    <property type="entry name" value="GPCR_Rhodpsn"/>
</dbReference>
<dbReference type="Proteomes" id="UP000271974">
    <property type="component" value="Unassembled WGS sequence"/>
</dbReference>
<keyword evidence="3 6" id="KW-1133">Transmembrane helix</keyword>
<name>A0A3S0ZVU5_ELYCH</name>
<evidence type="ECO:0000256" key="4">
    <source>
        <dbReference type="ARBA" id="ARBA00023136"/>
    </source>
</evidence>
<dbReference type="PANTHER" id="PTHR46641:SF18">
    <property type="entry name" value="G-PROTEIN COUPLED RECEPTORS FAMILY 1 PROFILE DOMAIN-CONTAINING PROTEIN"/>
    <property type="match status" value="1"/>
</dbReference>
<keyword evidence="4 6" id="KW-0472">Membrane</keyword>
<dbReference type="SUPFAM" id="SSF81321">
    <property type="entry name" value="Family A G protein-coupled receptor-like"/>
    <property type="match status" value="1"/>
</dbReference>
<dbReference type="AlphaFoldDB" id="A0A3S0ZVU5"/>
<dbReference type="GO" id="GO:0016020">
    <property type="term" value="C:membrane"/>
    <property type="evidence" value="ECO:0007669"/>
    <property type="project" value="UniProtKB-SubCell"/>
</dbReference>
<feature type="transmembrane region" description="Helical" evidence="6">
    <location>
        <begin position="60"/>
        <end position="87"/>
    </location>
</feature>
<gene>
    <name evidence="8" type="ORF">EGW08_005060</name>
</gene>
<evidence type="ECO:0000256" key="5">
    <source>
        <dbReference type="SAM" id="MobiDB-lite"/>
    </source>
</evidence>
<feature type="transmembrane region" description="Helical" evidence="6">
    <location>
        <begin position="99"/>
        <end position="121"/>
    </location>
</feature>
<evidence type="ECO:0000313" key="9">
    <source>
        <dbReference type="Proteomes" id="UP000271974"/>
    </source>
</evidence>
<evidence type="ECO:0000256" key="3">
    <source>
        <dbReference type="ARBA" id="ARBA00022989"/>
    </source>
</evidence>
<accession>A0A3S0ZVU5</accession>
<keyword evidence="2 6" id="KW-0812">Transmembrane</keyword>
<feature type="transmembrane region" description="Helical" evidence="6">
    <location>
        <begin position="252"/>
        <end position="273"/>
    </location>
</feature>
<feature type="transmembrane region" description="Helical" evidence="6">
    <location>
        <begin position="194"/>
        <end position="216"/>
    </location>
</feature>
<feature type="transmembrane region" description="Helical" evidence="6">
    <location>
        <begin position="149"/>
        <end position="173"/>
    </location>
</feature>
<evidence type="ECO:0000256" key="2">
    <source>
        <dbReference type="ARBA" id="ARBA00022692"/>
    </source>
</evidence>
<proteinExistence type="predicted"/>
<evidence type="ECO:0000256" key="1">
    <source>
        <dbReference type="ARBA" id="ARBA00004370"/>
    </source>
</evidence>
<evidence type="ECO:0000313" key="8">
    <source>
        <dbReference type="EMBL" id="RUS87220.1"/>
    </source>
</evidence>
<feature type="region of interest" description="Disordered" evidence="5">
    <location>
        <begin position="300"/>
        <end position="328"/>
    </location>
</feature>
<comment type="caution">
    <text evidence="8">The sequence shown here is derived from an EMBL/GenBank/DDBJ whole genome shotgun (WGS) entry which is preliminary data.</text>
</comment>